<evidence type="ECO:0000259" key="1">
    <source>
        <dbReference type="Pfam" id="PF18765"/>
    </source>
</evidence>
<dbReference type="InterPro" id="IPR024700">
    <property type="entry name" value="UCP020217"/>
</dbReference>
<dbReference type="CDD" id="cd05403">
    <property type="entry name" value="NT_KNTase_like"/>
    <property type="match status" value="1"/>
</dbReference>
<proteinExistence type="predicted"/>
<keyword evidence="3" id="KW-1185">Reference proteome</keyword>
<organism evidence="2 3">
    <name type="scientific">Phormidium yuhuli AB48</name>
    <dbReference type="NCBI Taxonomy" id="2940671"/>
    <lineage>
        <taxon>Bacteria</taxon>
        <taxon>Bacillati</taxon>
        <taxon>Cyanobacteriota</taxon>
        <taxon>Cyanophyceae</taxon>
        <taxon>Oscillatoriophycideae</taxon>
        <taxon>Oscillatoriales</taxon>
        <taxon>Oscillatoriaceae</taxon>
        <taxon>Phormidium</taxon>
        <taxon>Phormidium yuhuli</taxon>
    </lineage>
</organism>
<evidence type="ECO:0000313" key="2">
    <source>
        <dbReference type="EMBL" id="USR91431.1"/>
    </source>
</evidence>
<evidence type="ECO:0000313" key="3">
    <source>
        <dbReference type="Proteomes" id="UP001056708"/>
    </source>
</evidence>
<name>A0ABY5ARM7_9CYAN</name>
<protein>
    <submittedName>
        <fullName evidence="2">Nucleotidyltransferase domain-containing protein</fullName>
    </submittedName>
</protein>
<reference evidence="2" key="1">
    <citation type="submission" date="2022-06" db="EMBL/GenBank/DDBJ databases">
        <title>Genome sequence of Phormidium yuhuli AB48 isolated from an industrial photobioreactor environment.</title>
        <authorList>
            <person name="Qiu Y."/>
            <person name="Noonan A.J.C."/>
            <person name="Dofher K."/>
            <person name="Koch M."/>
            <person name="Kieft B."/>
            <person name="Lin X."/>
            <person name="Ziels R.M."/>
            <person name="Hallam S.J."/>
        </authorList>
    </citation>
    <scope>NUCLEOTIDE SEQUENCE</scope>
    <source>
        <strain evidence="2">AB48</strain>
    </source>
</reference>
<sequence length="119" mass="13839">MSFNTDTLDRILKEQATRNENQRQQVLKSVQQWLDDHGPTYGVKQAYIFGSLIRPYQFQPHSDIDIAVEQVDVEGMFLMISFMMTDMNRDVDVIELKKCHFADKIREAGLLWTTPKNAS</sequence>
<dbReference type="Gene3D" id="3.30.460.10">
    <property type="entry name" value="Beta Polymerase, domain 2"/>
    <property type="match status" value="1"/>
</dbReference>
<feature type="domain" description="Polymerase beta nucleotidyltransferase" evidence="1">
    <location>
        <begin position="42"/>
        <end position="107"/>
    </location>
</feature>
<dbReference type="SUPFAM" id="SSF81301">
    <property type="entry name" value="Nucleotidyltransferase"/>
    <property type="match status" value="1"/>
</dbReference>
<dbReference type="InterPro" id="IPR043519">
    <property type="entry name" value="NT_sf"/>
</dbReference>
<dbReference type="Pfam" id="PF18765">
    <property type="entry name" value="Polbeta"/>
    <property type="match status" value="1"/>
</dbReference>
<gene>
    <name evidence="2" type="ORF">NEA10_01440</name>
</gene>
<dbReference type="InterPro" id="IPR041633">
    <property type="entry name" value="Polbeta"/>
</dbReference>
<dbReference type="RefSeq" id="WP_252663455.1">
    <property type="nucleotide sequence ID" value="NZ_CP098611.1"/>
</dbReference>
<dbReference type="EMBL" id="CP098611">
    <property type="protein sequence ID" value="USR91431.1"/>
    <property type="molecule type" value="Genomic_DNA"/>
</dbReference>
<accession>A0ABY5ARM7</accession>
<dbReference type="PIRSF" id="PIRSF020217">
    <property type="entry name" value="UCP020217"/>
    <property type="match status" value="1"/>
</dbReference>
<dbReference type="Proteomes" id="UP001056708">
    <property type="component" value="Chromosome"/>
</dbReference>